<dbReference type="KEGG" id="psw:LK03_11955"/>
<reference evidence="1 2" key="1">
    <citation type="submission" date="2014-09" db="EMBL/GenBank/DDBJ databases">
        <authorList>
            <person name="Chan K.-G."/>
        </authorList>
    </citation>
    <scope>NUCLEOTIDE SEQUENCE [LARGE SCALE GENOMIC DNA]</scope>
    <source>
        <strain evidence="1 2">ND07</strain>
    </source>
</reference>
<dbReference type="Proteomes" id="UP000029493">
    <property type="component" value="Chromosome"/>
</dbReference>
<dbReference type="OrthoDB" id="9802649at2"/>
<dbReference type="STRING" id="157783.LK03_11955"/>
<dbReference type="Pfam" id="PF13641">
    <property type="entry name" value="Glyco_tranf_2_3"/>
    <property type="match status" value="1"/>
</dbReference>
<dbReference type="EMBL" id="CP009455">
    <property type="protein sequence ID" value="AIR89965.1"/>
    <property type="molecule type" value="Genomic_DNA"/>
</dbReference>
<gene>
    <name evidence="1" type="ORF">LK03_11955</name>
</gene>
<evidence type="ECO:0000313" key="1">
    <source>
        <dbReference type="EMBL" id="AIR89965.1"/>
    </source>
</evidence>
<keyword evidence="2" id="KW-1185">Reference proteome</keyword>
<dbReference type="SUPFAM" id="SSF53448">
    <property type="entry name" value="Nucleotide-diphospho-sugar transferases"/>
    <property type="match status" value="1"/>
</dbReference>
<name>A0A089WKX5_9PSED</name>
<dbReference type="InterPro" id="IPR029044">
    <property type="entry name" value="Nucleotide-diphossugar_trans"/>
</dbReference>
<dbReference type="InterPro" id="IPR050834">
    <property type="entry name" value="Glycosyltransf_2"/>
</dbReference>
<evidence type="ECO:0000313" key="2">
    <source>
        <dbReference type="Proteomes" id="UP000029493"/>
    </source>
</evidence>
<sequence>MADTQPQVAVLLAAYNGMRWIEEQIASILTQGQVDVRIYISVDPSNDGTEAWCARCAEMHANVELLPAAGPFGGAARNFFRLIRDVDFSAFDYVAFSDQDDIWYPDKLHRAVTTLKSGRIDGYSSNVIAFWPDGRRMLVDKAQPQVKWDYLFEAAGPGCTYVLTLKMANKFRDFVVKHWENIQGVTLHDWLCYAFARSAGFTWNIDPIPSMDYRQHTENQVGVNSGLQSAIRRVKKMTDGWWLGQVRRISNLTAGLGSQSISDRPQVTGRRAIAALGIQSRQCRRRSRDQVIFAVFCIVAAACLK</sequence>
<organism evidence="1 2">
    <name type="scientific">Pseudomonas cremoricolorata</name>
    <dbReference type="NCBI Taxonomy" id="157783"/>
    <lineage>
        <taxon>Bacteria</taxon>
        <taxon>Pseudomonadati</taxon>
        <taxon>Pseudomonadota</taxon>
        <taxon>Gammaproteobacteria</taxon>
        <taxon>Pseudomonadales</taxon>
        <taxon>Pseudomonadaceae</taxon>
        <taxon>Pseudomonas</taxon>
    </lineage>
</organism>
<proteinExistence type="predicted"/>
<dbReference type="Gene3D" id="3.90.550.10">
    <property type="entry name" value="Spore Coat Polysaccharide Biosynthesis Protein SpsA, Chain A"/>
    <property type="match status" value="1"/>
</dbReference>
<dbReference type="PANTHER" id="PTHR43685">
    <property type="entry name" value="GLYCOSYLTRANSFERASE"/>
    <property type="match status" value="1"/>
</dbReference>
<dbReference type="eggNOG" id="COG0463">
    <property type="taxonomic scope" value="Bacteria"/>
</dbReference>
<dbReference type="AlphaFoldDB" id="A0A089WKX5"/>
<protein>
    <submittedName>
        <fullName evidence="1">Glycosyl transferase</fullName>
    </submittedName>
</protein>
<dbReference type="GO" id="GO:0016740">
    <property type="term" value="F:transferase activity"/>
    <property type="evidence" value="ECO:0007669"/>
    <property type="project" value="UniProtKB-KW"/>
</dbReference>
<dbReference type="PANTHER" id="PTHR43685:SF2">
    <property type="entry name" value="GLYCOSYLTRANSFERASE 2-LIKE DOMAIN-CONTAINING PROTEIN"/>
    <property type="match status" value="1"/>
</dbReference>
<accession>A0A089WKX5</accession>
<dbReference type="RefSeq" id="WP_038412560.1">
    <property type="nucleotide sequence ID" value="NZ_CP009455.1"/>
</dbReference>
<keyword evidence="1" id="KW-0808">Transferase</keyword>